<gene>
    <name evidence="2" type="ORF">QO011_001945</name>
</gene>
<organism evidence="2 3">
    <name type="scientific">Labrys wisconsinensis</name>
    <dbReference type="NCBI Taxonomy" id="425677"/>
    <lineage>
        <taxon>Bacteria</taxon>
        <taxon>Pseudomonadati</taxon>
        <taxon>Pseudomonadota</taxon>
        <taxon>Alphaproteobacteria</taxon>
        <taxon>Hyphomicrobiales</taxon>
        <taxon>Xanthobacteraceae</taxon>
        <taxon>Labrys</taxon>
    </lineage>
</organism>
<evidence type="ECO:0000313" key="2">
    <source>
        <dbReference type="EMBL" id="MDQ0468945.1"/>
    </source>
</evidence>
<comment type="caution">
    <text evidence="2">The sequence shown here is derived from an EMBL/GenBank/DDBJ whole genome shotgun (WGS) entry which is preliminary data.</text>
</comment>
<dbReference type="Pfam" id="PF00004">
    <property type="entry name" value="AAA"/>
    <property type="match status" value="1"/>
</dbReference>
<proteinExistence type="predicted"/>
<dbReference type="SMART" id="SM00382">
    <property type="entry name" value="AAA"/>
    <property type="match status" value="1"/>
</dbReference>
<dbReference type="Gene3D" id="3.40.50.300">
    <property type="entry name" value="P-loop containing nucleotide triphosphate hydrolases"/>
    <property type="match status" value="1"/>
</dbReference>
<name>A0ABU0J5L9_9HYPH</name>
<dbReference type="EMBL" id="JAUSVX010000002">
    <property type="protein sequence ID" value="MDQ0468945.1"/>
    <property type="molecule type" value="Genomic_DNA"/>
</dbReference>
<dbReference type="InterPro" id="IPR003593">
    <property type="entry name" value="AAA+_ATPase"/>
</dbReference>
<dbReference type="InterPro" id="IPR027417">
    <property type="entry name" value="P-loop_NTPase"/>
</dbReference>
<protein>
    <submittedName>
        <fullName evidence="2">MoxR-like ATPase</fullName>
    </submittedName>
</protein>
<sequence length="342" mass="37910">MWFNSFPRDGGDRAEIEENGRIVADKGRDYVFTEELMAAIDVAIGLGRPLLVSGEPGCGKTELGYAIARCMGIGRVHFFSTKSNSEARDLFYSYDAIGRFRDAQATRDPAAPAPDIADYVEYQALGRAILDAHEEASIRHLLRGSRPYSHPGRPRRSVVILDEIDKASRDFPNDLLREIEDLSFRVPELARREGDAAEPETPGGIAPDLRPIVVVTSNEERQLPDAFLRRCVFHEIAFPEGDILGRIIASGLRKRLPPGGGDAFTLPDDDRAMLLRLLEEFRGMQLDKRPGISETIDAATLLAYPSRSAPPPLERRLPAIVAALAKLKSDRTILTDLIQRQV</sequence>
<dbReference type="SUPFAM" id="SSF52540">
    <property type="entry name" value="P-loop containing nucleoside triphosphate hydrolases"/>
    <property type="match status" value="1"/>
</dbReference>
<dbReference type="RefSeq" id="WP_307270815.1">
    <property type="nucleotide sequence ID" value="NZ_JAUSVX010000002.1"/>
</dbReference>
<evidence type="ECO:0000259" key="1">
    <source>
        <dbReference type="SMART" id="SM00382"/>
    </source>
</evidence>
<reference evidence="2 3" key="1">
    <citation type="submission" date="2023-07" db="EMBL/GenBank/DDBJ databases">
        <title>Genomic Encyclopedia of Type Strains, Phase IV (KMG-IV): sequencing the most valuable type-strain genomes for metagenomic binning, comparative biology and taxonomic classification.</title>
        <authorList>
            <person name="Goeker M."/>
        </authorList>
    </citation>
    <scope>NUCLEOTIDE SEQUENCE [LARGE SCALE GENOMIC DNA]</scope>
    <source>
        <strain evidence="2 3">DSM 19619</strain>
    </source>
</reference>
<evidence type="ECO:0000313" key="3">
    <source>
        <dbReference type="Proteomes" id="UP001242480"/>
    </source>
</evidence>
<feature type="domain" description="AAA+ ATPase" evidence="1">
    <location>
        <begin position="46"/>
        <end position="242"/>
    </location>
</feature>
<accession>A0ABU0J5L9</accession>
<keyword evidence="3" id="KW-1185">Reference proteome</keyword>
<dbReference type="InterPro" id="IPR003959">
    <property type="entry name" value="ATPase_AAA_core"/>
</dbReference>
<dbReference type="Proteomes" id="UP001242480">
    <property type="component" value="Unassembled WGS sequence"/>
</dbReference>
<dbReference type="CDD" id="cd00009">
    <property type="entry name" value="AAA"/>
    <property type="match status" value="1"/>
</dbReference>